<dbReference type="Proteomes" id="UP001176941">
    <property type="component" value="Chromosome 33"/>
</dbReference>
<sequence length="219" mass="24157">MSESAGEVRDLVLTSDFFLPAPFCLLTLLLPPLSLGAPISTAESITQAYNLALNMQLQTSALLQTYVKHQGSPFSDPGFSIPELSLITLPSTDMPFEIWHGLEDGEHLSLTQQAFWSFSQHLLLAVRDQNDINPLNDNSIVLDQLEEARLKAKGLAIKLARIMNTLGLPIPPANPLGTVPFGDSAFHKKCRGCVIIRDYSFWTDRAVTFLGELKAKYSE</sequence>
<dbReference type="Pfam" id="PF06875">
    <property type="entry name" value="PRF"/>
    <property type="match status" value="1"/>
</dbReference>
<dbReference type="EMBL" id="OX459969">
    <property type="protein sequence ID" value="CAI9173037.1"/>
    <property type="molecule type" value="Genomic_DNA"/>
</dbReference>
<proteinExistence type="inferred from homology"/>
<dbReference type="SUPFAM" id="SSF47266">
    <property type="entry name" value="4-helical cytokines"/>
    <property type="match status" value="1"/>
</dbReference>
<keyword evidence="6" id="KW-1185">Reference proteome</keyword>
<dbReference type="PANTHER" id="PTHR21353:SF8">
    <property type="entry name" value="CARDIOTROPHIN-2"/>
    <property type="match status" value="1"/>
</dbReference>
<keyword evidence="4" id="KW-0964">Secreted</keyword>
<protein>
    <recommendedName>
        <fullName evidence="7">Ciliary neurotrophic factor</fullName>
    </recommendedName>
</protein>
<keyword evidence="3" id="KW-0202">Cytokine</keyword>
<comment type="subcellular location">
    <subcellularLocation>
        <location evidence="1">Secreted</location>
    </subcellularLocation>
</comment>
<name>A0ABN8ZJU4_RANTA</name>
<dbReference type="InterPro" id="IPR009079">
    <property type="entry name" value="4_helix_cytokine-like_core"/>
</dbReference>
<evidence type="ECO:0000256" key="2">
    <source>
        <dbReference type="ARBA" id="ARBA00007432"/>
    </source>
</evidence>
<accession>A0ABN8ZJU4</accession>
<evidence type="ECO:0000256" key="4">
    <source>
        <dbReference type="ARBA" id="ARBA00022525"/>
    </source>
</evidence>
<comment type="similarity">
    <text evidence="2">Belongs to the IL-6 superfamily.</text>
</comment>
<evidence type="ECO:0000313" key="6">
    <source>
        <dbReference type="Proteomes" id="UP001176941"/>
    </source>
</evidence>
<evidence type="ECO:0000256" key="3">
    <source>
        <dbReference type="ARBA" id="ARBA00022514"/>
    </source>
</evidence>
<gene>
    <name evidence="5" type="ORF">MRATA1EN1_LOCUS21999</name>
</gene>
<dbReference type="PANTHER" id="PTHR21353">
    <property type="match status" value="1"/>
</dbReference>
<evidence type="ECO:0000256" key="1">
    <source>
        <dbReference type="ARBA" id="ARBA00004613"/>
    </source>
</evidence>
<evidence type="ECO:0008006" key="7">
    <source>
        <dbReference type="Google" id="ProtNLM"/>
    </source>
</evidence>
<evidence type="ECO:0000313" key="5">
    <source>
        <dbReference type="EMBL" id="CAI9173037.1"/>
    </source>
</evidence>
<reference evidence="5" key="1">
    <citation type="submission" date="2023-04" db="EMBL/GenBank/DDBJ databases">
        <authorList>
            <consortium name="ELIXIR-Norway"/>
        </authorList>
    </citation>
    <scope>NUCLEOTIDE SEQUENCE [LARGE SCALE GENOMIC DNA]</scope>
</reference>
<organism evidence="5 6">
    <name type="scientific">Rangifer tarandus platyrhynchus</name>
    <name type="common">Svalbard reindeer</name>
    <dbReference type="NCBI Taxonomy" id="3082113"/>
    <lineage>
        <taxon>Eukaryota</taxon>
        <taxon>Metazoa</taxon>
        <taxon>Chordata</taxon>
        <taxon>Craniata</taxon>
        <taxon>Vertebrata</taxon>
        <taxon>Euteleostomi</taxon>
        <taxon>Mammalia</taxon>
        <taxon>Eutheria</taxon>
        <taxon>Laurasiatheria</taxon>
        <taxon>Artiodactyla</taxon>
        <taxon>Ruminantia</taxon>
        <taxon>Pecora</taxon>
        <taxon>Cervidae</taxon>
        <taxon>Odocoileinae</taxon>
        <taxon>Rangifer</taxon>
    </lineage>
</organism>
<dbReference type="InterPro" id="IPR010681">
    <property type="entry name" value="PRF/CT"/>
</dbReference>
<dbReference type="Gene3D" id="1.20.1250.10">
    <property type="match status" value="1"/>
</dbReference>